<evidence type="ECO:0000256" key="4">
    <source>
        <dbReference type="ARBA" id="ARBA00023029"/>
    </source>
</evidence>
<comment type="caution">
    <text evidence="9">The sequence shown here is derived from an EMBL/GenBank/DDBJ whole genome shotgun (WGS) entry which is preliminary data.</text>
</comment>
<dbReference type="Gene3D" id="3.30.66.10">
    <property type="entry name" value="DNA topoisomerase I domain"/>
    <property type="match status" value="1"/>
</dbReference>
<evidence type="ECO:0000313" key="9">
    <source>
        <dbReference type="EMBL" id="MCO1660329.1"/>
    </source>
</evidence>
<dbReference type="SUPFAM" id="SSF55869">
    <property type="entry name" value="DNA topoisomerase I domain"/>
    <property type="match status" value="1"/>
</dbReference>
<dbReference type="Gene3D" id="3.90.15.10">
    <property type="entry name" value="Topoisomerase I, Chain A, domain 3"/>
    <property type="match status" value="1"/>
</dbReference>
<keyword evidence="6" id="KW-0413">Isomerase</keyword>
<organism evidence="9 10">
    <name type="scientific">Pseudonocardia humida</name>
    <dbReference type="NCBI Taxonomy" id="2800819"/>
    <lineage>
        <taxon>Bacteria</taxon>
        <taxon>Bacillati</taxon>
        <taxon>Actinomycetota</taxon>
        <taxon>Actinomycetes</taxon>
        <taxon>Pseudonocardiales</taxon>
        <taxon>Pseudonocardiaceae</taxon>
        <taxon>Pseudonocardia</taxon>
    </lineage>
</organism>
<dbReference type="PRINTS" id="PR00416">
    <property type="entry name" value="EUTPISMRASEI"/>
</dbReference>
<reference evidence="9" key="1">
    <citation type="submission" date="2021-04" db="EMBL/GenBank/DDBJ databases">
        <title>Pseudonocardia sp. nov., isolated from sandy soil of mangrove forest.</title>
        <authorList>
            <person name="Zan Z."/>
            <person name="Huang R."/>
            <person name="Liu W."/>
        </authorList>
    </citation>
    <scope>NUCLEOTIDE SEQUENCE</scope>
    <source>
        <strain evidence="9">S2-4</strain>
    </source>
</reference>
<dbReference type="EMBL" id="JAGSOV010000081">
    <property type="protein sequence ID" value="MCO1660329.1"/>
    <property type="molecule type" value="Genomic_DNA"/>
</dbReference>
<name>A0ABT1AC01_9PSEU</name>
<dbReference type="InterPro" id="IPR013500">
    <property type="entry name" value="TopoI_cat_euk"/>
</dbReference>
<keyword evidence="10" id="KW-1185">Reference proteome</keyword>
<evidence type="ECO:0000256" key="5">
    <source>
        <dbReference type="ARBA" id="ARBA00023125"/>
    </source>
</evidence>
<feature type="domain" description="DNA topoisomerase I catalytic core eukaryotic-type" evidence="7">
    <location>
        <begin position="81"/>
        <end position="292"/>
    </location>
</feature>
<dbReference type="EC" id="5.6.2.1" evidence="3"/>
<evidence type="ECO:0000259" key="7">
    <source>
        <dbReference type="Pfam" id="PF01028"/>
    </source>
</evidence>
<gene>
    <name evidence="9" type="ORF">KDL28_35245</name>
</gene>
<keyword evidence="4" id="KW-0799">Topoisomerase</keyword>
<evidence type="ECO:0000313" key="10">
    <source>
        <dbReference type="Proteomes" id="UP001165283"/>
    </source>
</evidence>
<dbReference type="RefSeq" id="WP_252445763.1">
    <property type="nucleotide sequence ID" value="NZ_JAGSOV010000081.1"/>
</dbReference>
<keyword evidence="5" id="KW-0238">DNA-binding</keyword>
<feature type="domain" description="DNA topoisomerase IB N-terminal" evidence="8">
    <location>
        <begin position="22"/>
        <end position="69"/>
    </location>
</feature>
<comment type="similarity">
    <text evidence="2">Belongs to the type IB topoisomerase family.</text>
</comment>
<evidence type="ECO:0000256" key="6">
    <source>
        <dbReference type="ARBA" id="ARBA00023235"/>
    </source>
</evidence>
<evidence type="ECO:0000256" key="3">
    <source>
        <dbReference type="ARBA" id="ARBA00012891"/>
    </source>
</evidence>
<dbReference type="InterPro" id="IPR014711">
    <property type="entry name" value="TopoI_cat_a-hlx-sub_euk"/>
</dbReference>
<dbReference type="InterPro" id="IPR035447">
    <property type="entry name" value="DNA_topo_I_N_sf"/>
</dbReference>
<dbReference type="InterPro" id="IPR001631">
    <property type="entry name" value="TopoI"/>
</dbReference>
<accession>A0ABT1AC01</accession>
<dbReference type="InterPro" id="IPR011010">
    <property type="entry name" value="DNA_brk_join_enz"/>
</dbReference>
<protein>
    <recommendedName>
        <fullName evidence="3">DNA topoisomerase</fullName>
        <ecNumber evidence="3">5.6.2.1</ecNumber>
    </recommendedName>
</protein>
<dbReference type="InterPro" id="IPR049331">
    <property type="entry name" value="Top1B_N_bact"/>
</dbReference>
<evidence type="ECO:0000256" key="2">
    <source>
        <dbReference type="ARBA" id="ARBA00006645"/>
    </source>
</evidence>
<dbReference type="Proteomes" id="UP001165283">
    <property type="component" value="Unassembled WGS sequence"/>
</dbReference>
<dbReference type="Pfam" id="PF21338">
    <property type="entry name" value="Top1B_N_bact"/>
    <property type="match status" value="1"/>
</dbReference>
<evidence type="ECO:0000256" key="1">
    <source>
        <dbReference type="ARBA" id="ARBA00000213"/>
    </source>
</evidence>
<evidence type="ECO:0000259" key="8">
    <source>
        <dbReference type="Pfam" id="PF21338"/>
    </source>
</evidence>
<dbReference type="PROSITE" id="PS52038">
    <property type="entry name" value="TOPO_IB_2"/>
    <property type="match status" value="1"/>
</dbReference>
<proteinExistence type="inferred from homology"/>
<sequence>MRLRRADTSRPGYTRRRRGKAFSYTDATGAPLTDPAELDRVKSLVIPPAWRDVWICPDPRGHIQATGTDAAGRRQYRYHDQWRVKRDAAKFDHVLEVARHLPELREQVAADLARRGYGRERVLAAAARLLDVGVFRIGGEAYASDDDPSGEATYGLATLRREHVKVRGATMDFQYPAKGGVERSQRIVDADTAKLLKALLKQDVGTPELLAFRTGRQWHDVRSDDINSYLKEHSGGCEISAKDFRTWHATVLAAVVLAGAPASSKAGRRKAVVAAMKQVSGYLGNTPSVAKASYVDPRVVDLYNHGTVLDLPPGDPLTAHGARSQAEKALLELLSD</sequence>
<dbReference type="Pfam" id="PF01028">
    <property type="entry name" value="Topoisom_I"/>
    <property type="match status" value="1"/>
</dbReference>
<comment type="catalytic activity">
    <reaction evidence="1">
        <text>ATP-independent breakage of single-stranded DNA, followed by passage and rejoining.</text>
        <dbReference type="EC" id="5.6.2.1"/>
    </reaction>
</comment>
<dbReference type="Gene3D" id="1.10.132.120">
    <property type="match status" value="1"/>
</dbReference>
<dbReference type="SUPFAM" id="SSF56349">
    <property type="entry name" value="DNA breaking-rejoining enzymes"/>
    <property type="match status" value="1"/>
</dbReference>